<evidence type="ECO:0000259" key="5">
    <source>
        <dbReference type="PROSITE" id="PS50931"/>
    </source>
</evidence>
<feature type="domain" description="HTH lysR-type" evidence="5">
    <location>
        <begin position="1"/>
        <end position="58"/>
    </location>
</feature>
<dbReference type="InterPro" id="IPR036390">
    <property type="entry name" value="WH_DNA-bd_sf"/>
</dbReference>
<keyword evidence="7" id="KW-1185">Reference proteome</keyword>
<proteinExistence type="inferred from homology"/>
<gene>
    <name evidence="6" type="ORF">R4I43_32535</name>
</gene>
<keyword evidence="2" id="KW-0805">Transcription regulation</keyword>
<evidence type="ECO:0000313" key="6">
    <source>
        <dbReference type="EMBL" id="MEB3372139.1"/>
    </source>
</evidence>
<organism evidence="6 7">
    <name type="scientific">Saccharopolyspora mangrovi</name>
    <dbReference type="NCBI Taxonomy" id="3082379"/>
    <lineage>
        <taxon>Bacteria</taxon>
        <taxon>Bacillati</taxon>
        <taxon>Actinomycetota</taxon>
        <taxon>Actinomycetes</taxon>
        <taxon>Pseudonocardiales</taxon>
        <taxon>Pseudonocardiaceae</taxon>
        <taxon>Saccharopolyspora</taxon>
    </lineage>
</organism>
<dbReference type="Gene3D" id="1.10.10.10">
    <property type="entry name" value="Winged helix-like DNA-binding domain superfamily/Winged helix DNA-binding domain"/>
    <property type="match status" value="1"/>
</dbReference>
<evidence type="ECO:0000313" key="7">
    <source>
        <dbReference type="Proteomes" id="UP001327093"/>
    </source>
</evidence>
<comment type="similarity">
    <text evidence="1">Belongs to the LysR transcriptional regulatory family.</text>
</comment>
<evidence type="ECO:0000256" key="3">
    <source>
        <dbReference type="ARBA" id="ARBA00023125"/>
    </source>
</evidence>
<evidence type="ECO:0000256" key="1">
    <source>
        <dbReference type="ARBA" id="ARBA00009437"/>
    </source>
</evidence>
<dbReference type="PROSITE" id="PS50931">
    <property type="entry name" value="HTH_LYSR"/>
    <property type="match status" value="1"/>
</dbReference>
<dbReference type="Proteomes" id="UP001327093">
    <property type="component" value="Unassembled WGS sequence"/>
</dbReference>
<dbReference type="RefSeq" id="WP_324269563.1">
    <property type="nucleotide sequence ID" value="NZ_JAWLNX010000038.1"/>
</dbReference>
<dbReference type="InterPro" id="IPR005119">
    <property type="entry name" value="LysR_subst-bd"/>
</dbReference>
<keyword evidence="3" id="KW-0238">DNA-binding</keyword>
<dbReference type="SUPFAM" id="SSF53850">
    <property type="entry name" value="Periplasmic binding protein-like II"/>
    <property type="match status" value="1"/>
</dbReference>
<dbReference type="InterPro" id="IPR050950">
    <property type="entry name" value="HTH-type_LysR_regulators"/>
</dbReference>
<evidence type="ECO:0000256" key="4">
    <source>
        <dbReference type="ARBA" id="ARBA00023163"/>
    </source>
</evidence>
<name>A0ABU6AKP5_9PSEU</name>
<protein>
    <submittedName>
        <fullName evidence="6">LysR family transcriptional regulator</fullName>
    </submittedName>
</protein>
<reference evidence="6 7" key="1">
    <citation type="submission" date="2023-10" db="EMBL/GenBank/DDBJ databases">
        <title>Saccharopolyspora sp. nov., isolated from mangrove soil.</title>
        <authorList>
            <person name="Lu Y."/>
            <person name="Liu W."/>
        </authorList>
    </citation>
    <scope>NUCLEOTIDE SEQUENCE [LARGE SCALE GENOMIC DNA]</scope>
    <source>
        <strain evidence="6 7">S2-29</strain>
    </source>
</reference>
<evidence type="ECO:0000256" key="2">
    <source>
        <dbReference type="ARBA" id="ARBA00023015"/>
    </source>
</evidence>
<accession>A0ABU6AKP5</accession>
<dbReference type="Pfam" id="PF00126">
    <property type="entry name" value="HTH_1"/>
    <property type="match status" value="1"/>
</dbReference>
<dbReference type="CDD" id="cd05466">
    <property type="entry name" value="PBP2_LTTR_substrate"/>
    <property type="match status" value="1"/>
</dbReference>
<dbReference type="InterPro" id="IPR036388">
    <property type="entry name" value="WH-like_DNA-bd_sf"/>
</dbReference>
<keyword evidence="4" id="KW-0804">Transcription</keyword>
<dbReference type="Gene3D" id="3.40.190.290">
    <property type="match status" value="1"/>
</dbReference>
<sequence>MELRIMRYFVAVAEAGTVSEAARRVHVTQPALSRQIRMLERELRVTLFDRRDGRLELSAAGREFLPVVRDVLQRATAATAAAESLAAGRLVHLAIAASPTTLTDVVAPFLATFGPEDPLPTVQEAGGSEALDRLRRGADLAVVTQRPPNPWSTRTLAVLPLWAYVPPEHPWVDRDSVGLDELAAQPLVVLDPTFRPRQLLDQALADQQLALADHVECGNAQVAQALAAAGRGVAVVSDDPRFDLHALRISRRARPDLSITLHAAWDSDHHAADALSEMADRIAVFCRTRYGAVETP</sequence>
<dbReference type="InterPro" id="IPR000847">
    <property type="entry name" value="LysR_HTH_N"/>
</dbReference>
<dbReference type="Pfam" id="PF03466">
    <property type="entry name" value="LysR_substrate"/>
    <property type="match status" value="1"/>
</dbReference>
<dbReference type="SUPFAM" id="SSF46785">
    <property type="entry name" value="Winged helix' DNA-binding domain"/>
    <property type="match status" value="1"/>
</dbReference>
<dbReference type="PRINTS" id="PR00039">
    <property type="entry name" value="HTHLYSR"/>
</dbReference>
<dbReference type="EMBL" id="JAWLNX010000038">
    <property type="protein sequence ID" value="MEB3372139.1"/>
    <property type="molecule type" value="Genomic_DNA"/>
</dbReference>
<comment type="caution">
    <text evidence="6">The sequence shown here is derived from an EMBL/GenBank/DDBJ whole genome shotgun (WGS) entry which is preliminary data.</text>
</comment>
<dbReference type="PANTHER" id="PTHR30419">
    <property type="entry name" value="HTH-TYPE TRANSCRIPTIONAL REGULATOR YBHD"/>
    <property type="match status" value="1"/>
</dbReference>